<evidence type="ECO:0000259" key="3">
    <source>
        <dbReference type="Pfam" id="PF12937"/>
    </source>
</evidence>
<protein>
    <submittedName>
        <fullName evidence="4">F-box only protein 22</fullName>
    </submittedName>
</protein>
<gene>
    <name evidence="4" type="ORF">KUF71_024461</name>
</gene>
<dbReference type="Pfam" id="PF12937">
    <property type="entry name" value="F-box-like"/>
    <property type="match status" value="1"/>
</dbReference>
<reference evidence="4" key="2">
    <citation type="journal article" date="2023" name="BMC Genomics">
        <title>Pest status, molecular evolution, and epigenetic factors derived from the genome assembly of Frankliniella fusca, a thysanopteran phytovirus vector.</title>
        <authorList>
            <person name="Catto M.A."/>
            <person name="Labadie P.E."/>
            <person name="Jacobson A.L."/>
            <person name="Kennedy G.G."/>
            <person name="Srinivasan R."/>
            <person name="Hunt B.G."/>
        </authorList>
    </citation>
    <scope>NUCLEOTIDE SEQUENCE</scope>
    <source>
        <strain evidence="4">PL_HMW_Pooled</strain>
    </source>
</reference>
<dbReference type="InterPro" id="IPR019494">
    <property type="entry name" value="FIST_C"/>
</dbReference>
<dbReference type="GO" id="GO:0000209">
    <property type="term" value="P:protein polyubiquitination"/>
    <property type="evidence" value="ECO:0007669"/>
    <property type="project" value="TreeGrafter"/>
</dbReference>
<dbReference type="EMBL" id="JAHWGI010000409">
    <property type="protein sequence ID" value="KAK3915162.1"/>
    <property type="molecule type" value="Genomic_DNA"/>
</dbReference>
<dbReference type="SUPFAM" id="SSF81383">
    <property type="entry name" value="F-box domain"/>
    <property type="match status" value="1"/>
</dbReference>
<feature type="domain" description="F-box" evidence="3">
    <location>
        <begin position="63"/>
        <end position="92"/>
    </location>
</feature>
<name>A0AAE1H5G8_9NEOP</name>
<evidence type="ECO:0000256" key="1">
    <source>
        <dbReference type="SAM" id="MobiDB-lite"/>
    </source>
</evidence>
<accession>A0AAE1H5G8</accession>
<dbReference type="InterPro" id="IPR036047">
    <property type="entry name" value="F-box-like_dom_sf"/>
</dbReference>
<dbReference type="Pfam" id="PF10442">
    <property type="entry name" value="FIST_C"/>
    <property type="match status" value="1"/>
</dbReference>
<dbReference type="CDD" id="cd09917">
    <property type="entry name" value="F-box_SF"/>
    <property type="match status" value="1"/>
</dbReference>
<feature type="domain" description="FIST C-domain" evidence="2">
    <location>
        <begin position="324"/>
        <end position="393"/>
    </location>
</feature>
<dbReference type="PANTHER" id="PTHR14939">
    <property type="entry name" value="F-BOX ONLY PROTEIN 22"/>
    <property type="match status" value="1"/>
</dbReference>
<dbReference type="PANTHER" id="PTHR14939:SF5">
    <property type="entry name" value="F-BOX ONLY PROTEIN 22"/>
    <property type="match status" value="1"/>
</dbReference>
<dbReference type="GO" id="GO:0032436">
    <property type="term" value="P:positive regulation of proteasomal ubiquitin-dependent protein catabolic process"/>
    <property type="evidence" value="ECO:0007669"/>
    <property type="project" value="TreeGrafter"/>
</dbReference>
<reference evidence="4" key="1">
    <citation type="submission" date="2021-07" db="EMBL/GenBank/DDBJ databases">
        <authorList>
            <person name="Catto M.A."/>
            <person name="Jacobson A."/>
            <person name="Kennedy G."/>
            <person name="Labadie P."/>
            <person name="Hunt B.G."/>
            <person name="Srinivasan R."/>
        </authorList>
    </citation>
    <scope>NUCLEOTIDE SEQUENCE</scope>
    <source>
        <strain evidence="4">PL_HMW_Pooled</strain>
        <tissue evidence="4">Head</tissue>
    </source>
</reference>
<evidence type="ECO:0000313" key="5">
    <source>
        <dbReference type="Proteomes" id="UP001219518"/>
    </source>
</evidence>
<evidence type="ECO:0000313" key="4">
    <source>
        <dbReference type="EMBL" id="KAK3915162.1"/>
    </source>
</evidence>
<dbReference type="Proteomes" id="UP001219518">
    <property type="component" value="Unassembled WGS sequence"/>
</dbReference>
<organism evidence="4 5">
    <name type="scientific">Frankliniella fusca</name>
    <dbReference type="NCBI Taxonomy" id="407009"/>
    <lineage>
        <taxon>Eukaryota</taxon>
        <taxon>Metazoa</taxon>
        <taxon>Ecdysozoa</taxon>
        <taxon>Arthropoda</taxon>
        <taxon>Hexapoda</taxon>
        <taxon>Insecta</taxon>
        <taxon>Pterygota</taxon>
        <taxon>Neoptera</taxon>
        <taxon>Paraneoptera</taxon>
        <taxon>Thysanoptera</taxon>
        <taxon>Terebrantia</taxon>
        <taxon>Thripoidea</taxon>
        <taxon>Thripidae</taxon>
        <taxon>Frankliniella</taxon>
    </lineage>
</organism>
<dbReference type="Gene3D" id="1.20.1280.50">
    <property type="match status" value="1"/>
</dbReference>
<evidence type="ECO:0000259" key="2">
    <source>
        <dbReference type="Pfam" id="PF10442"/>
    </source>
</evidence>
<keyword evidence="5" id="KW-1185">Reference proteome</keyword>
<proteinExistence type="predicted"/>
<dbReference type="AlphaFoldDB" id="A0AAE1H5G8"/>
<sequence>MSVDLKNEPGPSRAKRKNSDPNLGNGESKCKAEENQQLMATSTEDSEEESVSKLGDYLNSQYEVLLRVLSSLPSFDLRRAAQVSKSWQTAANVIRESRFQFHWLFWQAINSGWNIPPPLAVYSSICEHVYSQPTLCVAFFTRRAIKSFKCSTSEIVCPVTKQNKCCGKLHPMESYLSLALGPKCDVLSFTVSGVIGSSLDLGSTFEVEHISKTQSMSAVLFPDLPGIKIVRFKMSKQELFTKCSSSELAKDLGIPSNMLIQALAVFTGHRVRENELSMLVAHLQARQEHRFAVAGGIGEKADGIEGLVFLGDDVAAVSLIIPETVTEKDTVVEHVAKIKSCNLPTERSMCFMFTCLGRGTMWYLGDCCVESTIINKMFPQAPVIGFFGRGEIGLNFLPNFPAQDSKSFWQDFKSICNDSKKSLEAPPKEVKRGEFYQIDHSYSTCLLYLSFNVTNSNLNF</sequence>
<dbReference type="InterPro" id="IPR001810">
    <property type="entry name" value="F-box_dom"/>
</dbReference>
<comment type="caution">
    <text evidence="4">The sequence shown here is derived from an EMBL/GenBank/DDBJ whole genome shotgun (WGS) entry which is preliminary data.</text>
</comment>
<feature type="region of interest" description="Disordered" evidence="1">
    <location>
        <begin position="1"/>
        <end position="50"/>
    </location>
</feature>